<dbReference type="InterPro" id="IPR020097">
    <property type="entry name" value="PsdUridine_synth_TruA_a/b_dom"/>
</dbReference>
<evidence type="ECO:0000313" key="10">
    <source>
        <dbReference type="Proteomes" id="UP000075320"/>
    </source>
</evidence>
<evidence type="ECO:0000256" key="3">
    <source>
        <dbReference type="ARBA" id="ARBA00023235"/>
    </source>
</evidence>
<comment type="subunit">
    <text evidence="4">Homodimer.</text>
</comment>
<dbReference type="Gene3D" id="3.30.70.660">
    <property type="entry name" value="Pseudouridine synthase I, catalytic domain, C-terminal subdomain"/>
    <property type="match status" value="1"/>
</dbReference>
<gene>
    <name evidence="4" type="primary">truA</name>
    <name evidence="9" type="ORF">AZI86_08935</name>
</gene>
<evidence type="ECO:0000256" key="6">
    <source>
        <dbReference type="PIRSR" id="PIRSR001430-2"/>
    </source>
</evidence>
<comment type="caution">
    <text evidence="9">The sequence shown here is derived from an EMBL/GenBank/DDBJ whole genome shotgun (WGS) entry which is preliminary data.</text>
</comment>
<accession>A0A150WSE7</accession>
<comment type="catalytic activity">
    <reaction evidence="4 7">
        <text>uridine(38/39/40) in tRNA = pseudouridine(38/39/40) in tRNA</text>
        <dbReference type="Rhea" id="RHEA:22376"/>
        <dbReference type="Rhea" id="RHEA-COMP:10085"/>
        <dbReference type="Rhea" id="RHEA-COMP:10087"/>
        <dbReference type="ChEBI" id="CHEBI:65314"/>
        <dbReference type="ChEBI" id="CHEBI:65315"/>
        <dbReference type="EC" id="5.4.99.12"/>
    </reaction>
</comment>
<feature type="active site" description="Nucleophile" evidence="4 5">
    <location>
        <position position="56"/>
    </location>
</feature>
<name>A0A150WSE7_BDEBC</name>
<dbReference type="Proteomes" id="UP000075320">
    <property type="component" value="Unassembled WGS sequence"/>
</dbReference>
<dbReference type="PANTHER" id="PTHR11142:SF0">
    <property type="entry name" value="TRNA PSEUDOURIDINE SYNTHASE-LIKE 1"/>
    <property type="match status" value="1"/>
</dbReference>
<evidence type="ECO:0000259" key="8">
    <source>
        <dbReference type="Pfam" id="PF01416"/>
    </source>
</evidence>
<dbReference type="InterPro" id="IPR001406">
    <property type="entry name" value="PsdUridine_synth_TruA"/>
</dbReference>
<dbReference type="SUPFAM" id="SSF55120">
    <property type="entry name" value="Pseudouridine synthase"/>
    <property type="match status" value="1"/>
</dbReference>
<dbReference type="PIRSF" id="PIRSF001430">
    <property type="entry name" value="tRNA_psdUrid_synth"/>
    <property type="match status" value="1"/>
</dbReference>
<organism evidence="9 10">
    <name type="scientific">Bdellovibrio bacteriovorus</name>
    <dbReference type="NCBI Taxonomy" id="959"/>
    <lineage>
        <taxon>Bacteria</taxon>
        <taxon>Pseudomonadati</taxon>
        <taxon>Bdellovibrionota</taxon>
        <taxon>Bdellovibrionia</taxon>
        <taxon>Bdellovibrionales</taxon>
        <taxon>Pseudobdellovibrionaceae</taxon>
        <taxon>Bdellovibrio</taxon>
    </lineage>
</organism>
<evidence type="ECO:0000256" key="5">
    <source>
        <dbReference type="PIRSR" id="PIRSR001430-1"/>
    </source>
</evidence>
<dbReference type="CDD" id="cd02570">
    <property type="entry name" value="PseudoU_synth_EcTruA"/>
    <property type="match status" value="1"/>
</dbReference>
<feature type="binding site" evidence="4 6">
    <location>
        <position position="117"/>
    </location>
    <ligand>
        <name>substrate</name>
    </ligand>
</feature>
<dbReference type="GO" id="GO:0160147">
    <property type="term" value="F:tRNA pseudouridine(38-40) synthase activity"/>
    <property type="evidence" value="ECO:0007669"/>
    <property type="project" value="UniProtKB-EC"/>
</dbReference>
<dbReference type="RefSeq" id="WP_061834701.1">
    <property type="nucleotide sequence ID" value="NZ_LUKE01000001.1"/>
</dbReference>
<keyword evidence="10" id="KW-1185">Reference proteome</keyword>
<keyword evidence="2 4" id="KW-0819">tRNA processing</keyword>
<feature type="domain" description="Pseudouridine synthase I TruA alpha/beta" evidence="8">
    <location>
        <begin position="152"/>
        <end position="253"/>
    </location>
</feature>
<dbReference type="InterPro" id="IPR020103">
    <property type="entry name" value="PsdUridine_synth_cat_dom_sf"/>
</dbReference>
<reference evidence="9 10" key="1">
    <citation type="submission" date="2016-03" db="EMBL/GenBank/DDBJ databases">
        <authorList>
            <person name="Ploux O."/>
        </authorList>
    </citation>
    <scope>NUCLEOTIDE SEQUENCE [LARGE SCALE GENOMIC DNA]</scope>
    <source>
        <strain evidence="9 10">R0</strain>
    </source>
</reference>
<comment type="function">
    <text evidence="4">Formation of pseudouridine at positions 38, 39 and 40 in the anticodon stem and loop of transfer RNAs.</text>
</comment>
<dbReference type="OrthoDB" id="5289957at2"/>
<dbReference type="Pfam" id="PF01416">
    <property type="entry name" value="PseudoU_synth_1"/>
    <property type="match status" value="2"/>
</dbReference>
<comment type="caution">
    <text evidence="4">Lacks conserved residue(s) required for the propagation of feature annotation.</text>
</comment>
<protein>
    <recommendedName>
        <fullName evidence="4">tRNA pseudouridine synthase A</fullName>
        <ecNumber evidence="4">5.4.99.12</ecNumber>
    </recommendedName>
    <alternativeName>
        <fullName evidence="4">tRNA pseudouridine(38-40) synthase</fullName>
    </alternativeName>
    <alternativeName>
        <fullName evidence="4">tRNA pseudouridylate synthase I</fullName>
    </alternativeName>
    <alternativeName>
        <fullName evidence="4">tRNA-uridine isomerase I</fullName>
    </alternativeName>
</protein>
<dbReference type="HAMAP" id="MF_00171">
    <property type="entry name" value="TruA"/>
    <property type="match status" value="1"/>
</dbReference>
<evidence type="ECO:0000256" key="1">
    <source>
        <dbReference type="ARBA" id="ARBA00009375"/>
    </source>
</evidence>
<evidence type="ECO:0000256" key="4">
    <source>
        <dbReference type="HAMAP-Rule" id="MF_00171"/>
    </source>
</evidence>
<sequence>MKTTKVRFTVAYDGTGYCGWQKQKQEGQISVASLIEKALERVFNEKITLFASGRTDAGVHAFNQVCHFSTHRKLDPAKKWDICWALNSHLPSSIVVKKAWIAPEEFHATISATHKTYRYFILNRPRPSAHLARHMDWVRKPLDIDILQVSTQYLVGNYDFKSFQSVGTPITDTVREVFQADWKWRKPDVLQFTITGDGFLKQMVRNIVGTALMIERRQENPVRMKEILDSMDRRQAGPPAPAAGLYLLRVYYPQDLDKQCIEL</sequence>
<dbReference type="InterPro" id="IPR020094">
    <property type="entry name" value="TruA/RsuA/RluB/E/F_N"/>
</dbReference>
<dbReference type="InterPro" id="IPR020095">
    <property type="entry name" value="PsdUridine_synth_TruA_C"/>
</dbReference>
<proteinExistence type="inferred from homology"/>
<dbReference type="PANTHER" id="PTHR11142">
    <property type="entry name" value="PSEUDOURIDYLATE SYNTHASE"/>
    <property type="match status" value="1"/>
</dbReference>
<feature type="domain" description="Pseudouridine synthase I TruA alpha/beta" evidence="8">
    <location>
        <begin position="10"/>
        <end position="107"/>
    </location>
</feature>
<dbReference type="AlphaFoldDB" id="A0A150WSE7"/>
<dbReference type="Gene3D" id="3.30.70.580">
    <property type="entry name" value="Pseudouridine synthase I, catalytic domain, N-terminal subdomain"/>
    <property type="match status" value="1"/>
</dbReference>
<keyword evidence="3 4" id="KW-0413">Isomerase</keyword>
<dbReference type="NCBIfam" id="TIGR00071">
    <property type="entry name" value="hisT_truA"/>
    <property type="match status" value="1"/>
</dbReference>
<comment type="similarity">
    <text evidence="1 4 7">Belongs to the tRNA pseudouridine synthase TruA family.</text>
</comment>
<dbReference type="GO" id="GO:0031119">
    <property type="term" value="P:tRNA pseudouridine synthesis"/>
    <property type="evidence" value="ECO:0007669"/>
    <property type="project" value="UniProtKB-UniRule"/>
</dbReference>
<evidence type="ECO:0000313" key="9">
    <source>
        <dbReference type="EMBL" id="KYG67125.1"/>
    </source>
</evidence>
<dbReference type="FunFam" id="3.30.70.580:FF:000001">
    <property type="entry name" value="tRNA pseudouridine synthase A"/>
    <property type="match status" value="1"/>
</dbReference>
<dbReference type="EMBL" id="LUKE01000001">
    <property type="protein sequence ID" value="KYG67125.1"/>
    <property type="molecule type" value="Genomic_DNA"/>
</dbReference>
<dbReference type="GO" id="GO:0003723">
    <property type="term" value="F:RNA binding"/>
    <property type="evidence" value="ECO:0007669"/>
    <property type="project" value="InterPro"/>
</dbReference>
<dbReference type="EC" id="5.4.99.12" evidence="4"/>
<evidence type="ECO:0000256" key="2">
    <source>
        <dbReference type="ARBA" id="ARBA00022694"/>
    </source>
</evidence>
<evidence type="ECO:0000256" key="7">
    <source>
        <dbReference type="RuleBase" id="RU003792"/>
    </source>
</evidence>